<dbReference type="Pfam" id="PF03328">
    <property type="entry name" value="HpcH_HpaI"/>
    <property type="match status" value="1"/>
</dbReference>
<comment type="cofactor">
    <cofactor evidence="1">
        <name>Mg(2+)</name>
        <dbReference type="ChEBI" id="CHEBI:18420"/>
    </cofactor>
</comment>
<dbReference type="PANTHER" id="PTHR32308:SF0">
    <property type="entry name" value="HPCH_HPAI ALDOLASE_CITRATE LYASE DOMAIN-CONTAINING PROTEIN"/>
    <property type="match status" value="1"/>
</dbReference>
<dbReference type="EMBL" id="JASJQH010007216">
    <property type="protein sequence ID" value="KAK9712466.1"/>
    <property type="molecule type" value="Genomic_DNA"/>
</dbReference>
<dbReference type="InterPro" id="IPR040442">
    <property type="entry name" value="Pyrv_kinase-like_dom_sf"/>
</dbReference>
<dbReference type="InterPro" id="IPR015813">
    <property type="entry name" value="Pyrv/PenolPyrv_kinase-like_dom"/>
</dbReference>
<dbReference type="InterPro" id="IPR011206">
    <property type="entry name" value="Citrate_lyase_beta/mcl1/mcl2"/>
</dbReference>
<evidence type="ECO:0000313" key="6">
    <source>
        <dbReference type="Proteomes" id="UP001479436"/>
    </source>
</evidence>
<evidence type="ECO:0000313" key="5">
    <source>
        <dbReference type="EMBL" id="KAK9712466.1"/>
    </source>
</evidence>
<protein>
    <recommendedName>
        <fullName evidence="4">HpcH/HpaI aldolase/citrate lyase domain-containing protein</fullName>
    </recommendedName>
</protein>
<keyword evidence="6" id="KW-1185">Reference proteome</keyword>
<dbReference type="PIRSF" id="PIRSF015582">
    <property type="entry name" value="Cit_lyase_B"/>
    <property type="match status" value="1"/>
</dbReference>
<reference evidence="5 6" key="1">
    <citation type="submission" date="2023-04" db="EMBL/GenBank/DDBJ databases">
        <title>Genome of Basidiobolus ranarum AG-B5.</title>
        <authorList>
            <person name="Stajich J.E."/>
            <person name="Carter-House D."/>
            <person name="Gryganskyi A."/>
        </authorList>
    </citation>
    <scope>NUCLEOTIDE SEQUENCE [LARGE SCALE GENOMIC DNA]</scope>
    <source>
        <strain evidence="5 6">AG-B5</strain>
    </source>
</reference>
<sequence length="339" mass="37992">MLLLRNLSKVQRFNIQRFPQAFIGARCFSTPTTPDQSTEIKERLRRSIFYVPGSDERKLKKSLGLAADCLVYDLEDSVSLNRKGTARELVLDTLEASEHKKAEKAVRINAVGSGLELDDLNVVLRSKRLEAIVIPKVQSAKDVQFVSQMIDTVAPEITRKDIRILASIESALGIMNLKEIATCDPRVDALVFAAEDFCADLEMIRTPSRKEMLYARSAVVTAAKAYNLQAIDLVCVDYENVKILQEECDEGREMGFTGKQAVHPKQVEVIQRVFLPSPKDIERALKIMKGYIEFKEKGVGAFSLDGKMIDMPVVRWAQRLLIKAQKGGVLPEGEKVHDL</sequence>
<keyword evidence="3" id="KW-0460">Magnesium</keyword>
<evidence type="ECO:0000256" key="1">
    <source>
        <dbReference type="ARBA" id="ARBA00001946"/>
    </source>
</evidence>
<evidence type="ECO:0000259" key="4">
    <source>
        <dbReference type="Pfam" id="PF03328"/>
    </source>
</evidence>
<dbReference type="Gene3D" id="3.20.20.60">
    <property type="entry name" value="Phosphoenolpyruvate-binding domains"/>
    <property type="match status" value="1"/>
</dbReference>
<accession>A0ABR2W105</accession>
<evidence type="ECO:0000256" key="3">
    <source>
        <dbReference type="ARBA" id="ARBA00022842"/>
    </source>
</evidence>
<dbReference type="Proteomes" id="UP001479436">
    <property type="component" value="Unassembled WGS sequence"/>
</dbReference>
<feature type="domain" description="HpcH/HpaI aldolase/citrate lyase" evidence="4">
    <location>
        <begin position="46"/>
        <end position="264"/>
    </location>
</feature>
<name>A0ABR2W105_9FUNG</name>
<comment type="caution">
    <text evidence="5">The sequence shown here is derived from an EMBL/GenBank/DDBJ whole genome shotgun (WGS) entry which is preliminary data.</text>
</comment>
<proteinExistence type="predicted"/>
<organism evidence="5 6">
    <name type="scientific">Basidiobolus ranarum</name>
    <dbReference type="NCBI Taxonomy" id="34480"/>
    <lineage>
        <taxon>Eukaryota</taxon>
        <taxon>Fungi</taxon>
        <taxon>Fungi incertae sedis</taxon>
        <taxon>Zoopagomycota</taxon>
        <taxon>Entomophthoromycotina</taxon>
        <taxon>Basidiobolomycetes</taxon>
        <taxon>Basidiobolales</taxon>
        <taxon>Basidiobolaceae</taxon>
        <taxon>Basidiobolus</taxon>
    </lineage>
</organism>
<keyword evidence="2" id="KW-0479">Metal-binding</keyword>
<dbReference type="PANTHER" id="PTHR32308">
    <property type="entry name" value="LYASE BETA SUBUNIT, PUTATIVE (AFU_ORTHOLOGUE AFUA_4G13030)-RELATED"/>
    <property type="match status" value="1"/>
</dbReference>
<dbReference type="SUPFAM" id="SSF51621">
    <property type="entry name" value="Phosphoenolpyruvate/pyruvate domain"/>
    <property type="match status" value="1"/>
</dbReference>
<dbReference type="InterPro" id="IPR005000">
    <property type="entry name" value="Aldolase/citrate-lyase_domain"/>
</dbReference>
<evidence type="ECO:0000256" key="2">
    <source>
        <dbReference type="ARBA" id="ARBA00022723"/>
    </source>
</evidence>
<gene>
    <name evidence="5" type="ORF">K7432_007140</name>
</gene>